<evidence type="ECO:0000313" key="2">
    <source>
        <dbReference type="Proteomes" id="UP001195483"/>
    </source>
</evidence>
<name>A0AAE0VIR1_9BIVA</name>
<protein>
    <submittedName>
        <fullName evidence="1">Uncharacterized protein</fullName>
    </submittedName>
</protein>
<dbReference type="EMBL" id="JAEAOA010001254">
    <property type="protein sequence ID" value="KAK3578220.1"/>
    <property type="molecule type" value="Genomic_DNA"/>
</dbReference>
<reference evidence="1" key="1">
    <citation type="journal article" date="2021" name="Genome Biol. Evol.">
        <title>A High-Quality Reference Genome for a Parasitic Bivalve with Doubly Uniparental Inheritance (Bivalvia: Unionida).</title>
        <authorList>
            <person name="Smith C.H."/>
        </authorList>
    </citation>
    <scope>NUCLEOTIDE SEQUENCE</scope>
    <source>
        <strain evidence="1">CHS0354</strain>
    </source>
</reference>
<sequence length="115" mass="13532">MLIKNRTPTSYTDSDDNTTIKYLYYSFDRHCIEDDVLIFIKPSSEELLYDIYLDYGVRPTHLKNSYHTNVQKSDWTKDGFRIIIQAKHLQKTGSVYLAFVPHLAFLVKMFDDSGR</sequence>
<proteinExistence type="predicted"/>
<organism evidence="1 2">
    <name type="scientific">Potamilus streckersoni</name>
    <dbReference type="NCBI Taxonomy" id="2493646"/>
    <lineage>
        <taxon>Eukaryota</taxon>
        <taxon>Metazoa</taxon>
        <taxon>Spiralia</taxon>
        <taxon>Lophotrochozoa</taxon>
        <taxon>Mollusca</taxon>
        <taxon>Bivalvia</taxon>
        <taxon>Autobranchia</taxon>
        <taxon>Heteroconchia</taxon>
        <taxon>Palaeoheterodonta</taxon>
        <taxon>Unionida</taxon>
        <taxon>Unionoidea</taxon>
        <taxon>Unionidae</taxon>
        <taxon>Ambleminae</taxon>
        <taxon>Lampsilini</taxon>
        <taxon>Potamilus</taxon>
    </lineage>
</organism>
<keyword evidence="2" id="KW-1185">Reference proteome</keyword>
<reference evidence="1" key="3">
    <citation type="submission" date="2023-05" db="EMBL/GenBank/DDBJ databases">
        <authorList>
            <person name="Smith C.H."/>
        </authorList>
    </citation>
    <scope>NUCLEOTIDE SEQUENCE</scope>
    <source>
        <strain evidence="1">CHS0354</strain>
        <tissue evidence="1">Mantle</tissue>
    </source>
</reference>
<evidence type="ECO:0000313" key="1">
    <source>
        <dbReference type="EMBL" id="KAK3578220.1"/>
    </source>
</evidence>
<accession>A0AAE0VIR1</accession>
<comment type="caution">
    <text evidence="1">The sequence shown here is derived from an EMBL/GenBank/DDBJ whole genome shotgun (WGS) entry which is preliminary data.</text>
</comment>
<gene>
    <name evidence="1" type="ORF">CHS0354_020590</name>
</gene>
<reference evidence="1" key="2">
    <citation type="journal article" date="2021" name="Genome Biol. Evol.">
        <title>Developing a high-quality reference genome for a parasitic bivalve with doubly uniparental inheritance (Bivalvia: Unionida).</title>
        <authorList>
            <person name="Smith C.H."/>
        </authorList>
    </citation>
    <scope>NUCLEOTIDE SEQUENCE</scope>
    <source>
        <strain evidence="1">CHS0354</strain>
        <tissue evidence="1">Mantle</tissue>
    </source>
</reference>
<dbReference type="AlphaFoldDB" id="A0AAE0VIR1"/>
<dbReference type="Proteomes" id="UP001195483">
    <property type="component" value="Unassembled WGS sequence"/>
</dbReference>